<organism evidence="2 3">
    <name type="scientific">Hypsibius exemplaris</name>
    <name type="common">Freshwater tardigrade</name>
    <dbReference type="NCBI Taxonomy" id="2072580"/>
    <lineage>
        <taxon>Eukaryota</taxon>
        <taxon>Metazoa</taxon>
        <taxon>Ecdysozoa</taxon>
        <taxon>Tardigrada</taxon>
        <taxon>Eutardigrada</taxon>
        <taxon>Parachela</taxon>
        <taxon>Hypsibioidea</taxon>
        <taxon>Hypsibiidae</taxon>
        <taxon>Hypsibius</taxon>
    </lineage>
</organism>
<dbReference type="OrthoDB" id="1729737at2759"/>
<dbReference type="Proteomes" id="UP000192578">
    <property type="component" value="Unassembled WGS sequence"/>
</dbReference>
<feature type="domain" description="VWFA" evidence="1">
    <location>
        <begin position="1"/>
        <end position="131"/>
    </location>
</feature>
<dbReference type="InterPro" id="IPR036465">
    <property type="entry name" value="vWFA_dom_sf"/>
</dbReference>
<name>A0A1W0WDL3_HYPEX</name>
<proteinExistence type="predicted"/>
<dbReference type="PANTHER" id="PTHR45737">
    <property type="entry name" value="VON WILLEBRAND FACTOR A DOMAIN-CONTAINING PROTEIN 5A"/>
    <property type="match status" value="1"/>
</dbReference>
<comment type="caution">
    <text evidence="2">The sequence shown here is derived from an EMBL/GenBank/DDBJ whole genome shotgun (WGS) entry which is preliminary data.</text>
</comment>
<reference evidence="3" key="1">
    <citation type="submission" date="2017-01" db="EMBL/GenBank/DDBJ databases">
        <title>Comparative genomics of anhydrobiosis in the tardigrade Hypsibius dujardini.</title>
        <authorList>
            <person name="Yoshida Y."/>
            <person name="Koutsovoulos G."/>
            <person name="Laetsch D."/>
            <person name="Stevens L."/>
            <person name="Kumar S."/>
            <person name="Horikawa D."/>
            <person name="Ishino K."/>
            <person name="Komine S."/>
            <person name="Tomita M."/>
            <person name="Blaxter M."/>
            <person name="Arakawa K."/>
        </authorList>
    </citation>
    <scope>NUCLEOTIDE SEQUENCE [LARGE SCALE GENOMIC DNA]</scope>
    <source>
        <strain evidence="3">Z151</strain>
    </source>
</reference>
<evidence type="ECO:0000313" key="3">
    <source>
        <dbReference type="Proteomes" id="UP000192578"/>
    </source>
</evidence>
<evidence type="ECO:0000259" key="1">
    <source>
        <dbReference type="Pfam" id="PF13768"/>
    </source>
</evidence>
<dbReference type="PANTHER" id="PTHR45737:SF6">
    <property type="entry name" value="VON WILLEBRAND FACTOR A DOMAIN-CONTAINING PROTEIN 5A"/>
    <property type="match status" value="1"/>
</dbReference>
<gene>
    <name evidence="2" type="ORF">BV898_12513</name>
</gene>
<protein>
    <submittedName>
        <fullName evidence="2">von Willebrand factor A domain-containing protein 5A</fullName>
    </submittedName>
</protein>
<sequence length="478" mass="52117">MQIFLRSIPEGCYFNFYRFGSQFQSLFDQSQPYSAKSFNEAKDYARDTRANLGGTEILEPLKKIFSAPPQSGFSRQLFVLTDGDVTNTEEVIELVRRNAHNTRVFSFGLGNSPSRSLVNGIVIAGNGKSEFIKSGEVLEDKIGRHLQRALQPAVTRAMVTWSGVRNVRPEAVSALPPVFVGDRQLTFAIFEWDGATETASPAVVLQTGDSKVKSVLDVKSVKLTENPFFSKLAARALIKHLETAPTTASTVAGGSLQQRGVSIKPTELKTDGLAEEITKISLEYGVMSKYVSLVAVETRSEQERNTASGRMQLQEIPVQKVQFISPSVNHRMFKARSHRSCLRNARATLGLSTSAQREFLEPGSRGESVASSSQPPLNVLLDLQQWDGSWTFSPEVEAITKVSAAEAATAITKALGAGVQDVILATLLVVIYIKNAFPDKSNIWQAILNKADTFLAKRTNGLDVSSVSAALLALITSK</sequence>
<dbReference type="EMBL" id="MTYJ01000127">
    <property type="protein sequence ID" value="OQV13305.1"/>
    <property type="molecule type" value="Genomic_DNA"/>
</dbReference>
<dbReference type="AlphaFoldDB" id="A0A1W0WDL3"/>
<dbReference type="InterPro" id="IPR002035">
    <property type="entry name" value="VWF_A"/>
</dbReference>
<dbReference type="Gene3D" id="3.40.50.410">
    <property type="entry name" value="von Willebrand factor, type A domain"/>
    <property type="match status" value="1"/>
</dbReference>
<accession>A0A1W0WDL3</accession>
<keyword evidence="3" id="KW-1185">Reference proteome</keyword>
<dbReference type="SUPFAM" id="SSF53300">
    <property type="entry name" value="vWA-like"/>
    <property type="match status" value="1"/>
</dbReference>
<dbReference type="Pfam" id="PF13768">
    <property type="entry name" value="VWA_3"/>
    <property type="match status" value="1"/>
</dbReference>
<evidence type="ECO:0000313" key="2">
    <source>
        <dbReference type="EMBL" id="OQV13305.1"/>
    </source>
</evidence>